<feature type="transmembrane region" description="Helical" evidence="1">
    <location>
        <begin position="281"/>
        <end position="303"/>
    </location>
</feature>
<proteinExistence type="predicted"/>
<dbReference type="PANTHER" id="PTHR33052">
    <property type="entry name" value="DUF4228 DOMAIN PROTEIN-RELATED"/>
    <property type="match status" value="1"/>
</dbReference>
<evidence type="ECO:0008006" key="3">
    <source>
        <dbReference type="Google" id="ProtNLM"/>
    </source>
</evidence>
<accession>A0A3P6E8D1</accession>
<name>A0A3P6E8D1_BRAOL</name>
<evidence type="ECO:0000313" key="2">
    <source>
        <dbReference type="EMBL" id="VDD33966.1"/>
    </source>
</evidence>
<keyword evidence="1" id="KW-0812">Transmembrane</keyword>
<keyword evidence="1" id="KW-1133">Transmembrane helix</keyword>
<sequence>MKNSLIISCFPIIRRRQAIVTIVFFECGSTKTLRDSKKHVAGEIMFEFPDQIVCHADSFFIGRPVPALAMDDYLIPGQTYFVLPIERFAYRILTTSCISIFNSSLENAPSTKPPPLNFTAPSSPPPFEYSKGLNGKILIKVSPHFIMSLICKRRNISEDEVIIDCAESKDICNSPELKKHYDQLVGTREHVWSPKLQTISEHEIRVSPLRISSKLSDGGAALVFTGDTILSTGIFFLWSTLALYSLGYSYSFESDEMLDVWVILDLCSLCYVDATPYYSMQSYYCIQHGLWCSVYVLFFLVVVKRENHCDLLNRMNICGWYCKDFPPDYSSALSLVQWL</sequence>
<dbReference type="InterPro" id="IPR025322">
    <property type="entry name" value="PADRE_dom"/>
</dbReference>
<keyword evidence="1" id="KW-0472">Membrane</keyword>
<dbReference type="AlphaFoldDB" id="A0A3P6E8D1"/>
<reference evidence="2" key="1">
    <citation type="submission" date="2018-11" db="EMBL/GenBank/DDBJ databases">
        <authorList>
            <consortium name="Genoscope - CEA"/>
            <person name="William W."/>
        </authorList>
    </citation>
    <scope>NUCLEOTIDE SEQUENCE</scope>
</reference>
<gene>
    <name evidence="2" type="ORF">BOLC9T59289H</name>
</gene>
<feature type="transmembrane region" description="Helical" evidence="1">
    <location>
        <begin position="220"/>
        <end position="244"/>
    </location>
</feature>
<protein>
    <recommendedName>
        <fullName evidence="3">DUF4228 domain-containing protein</fullName>
    </recommendedName>
</protein>
<organism evidence="2">
    <name type="scientific">Brassica oleracea</name>
    <name type="common">Wild cabbage</name>
    <dbReference type="NCBI Taxonomy" id="3712"/>
    <lineage>
        <taxon>Eukaryota</taxon>
        <taxon>Viridiplantae</taxon>
        <taxon>Streptophyta</taxon>
        <taxon>Embryophyta</taxon>
        <taxon>Tracheophyta</taxon>
        <taxon>Spermatophyta</taxon>
        <taxon>Magnoliopsida</taxon>
        <taxon>eudicotyledons</taxon>
        <taxon>Gunneridae</taxon>
        <taxon>Pentapetalae</taxon>
        <taxon>rosids</taxon>
        <taxon>malvids</taxon>
        <taxon>Brassicales</taxon>
        <taxon>Brassicaceae</taxon>
        <taxon>Brassiceae</taxon>
        <taxon>Brassica</taxon>
    </lineage>
</organism>
<dbReference type="Pfam" id="PF14009">
    <property type="entry name" value="PADRE"/>
    <property type="match status" value="1"/>
</dbReference>
<evidence type="ECO:0000256" key="1">
    <source>
        <dbReference type="SAM" id="Phobius"/>
    </source>
</evidence>
<dbReference type="EMBL" id="LR031875">
    <property type="protein sequence ID" value="VDD33966.1"/>
    <property type="molecule type" value="Genomic_DNA"/>
</dbReference>